<protein>
    <submittedName>
        <fullName evidence="1">Uncharacterized protein</fullName>
    </submittedName>
</protein>
<name>A0ABP0S0H1_9DINO</name>
<comment type="caution">
    <text evidence="1">The sequence shown here is derived from an EMBL/GenBank/DDBJ whole genome shotgun (WGS) entry which is preliminary data.</text>
</comment>
<organism evidence="1 2">
    <name type="scientific">Durusdinium trenchii</name>
    <dbReference type="NCBI Taxonomy" id="1381693"/>
    <lineage>
        <taxon>Eukaryota</taxon>
        <taxon>Sar</taxon>
        <taxon>Alveolata</taxon>
        <taxon>Dinophyceae</taxon>
        <taxon>Suessiales</taxon>
        <taxon>Symbiodiniaceae</taxon>
        <taxon>Durusdinium</taxon>
    </lineage>
</organism>
<dbReference type="EMBL" id="CAXAMN010026805">
    <property type="protein sequence ID" value="CAK9105840.1"/>
    <property type="molecule type" value="Genomic_DNA"/>
</dbReference>
<proteinExistence type="predicted"/>
<evidence type="ECO:0000313" key="1">
    <source>
        <dbReference type="EMBL" id="CAK9105840.1"/>
    </source>
</evidence>
<sequence>MGPCEQRRIDPADGHAYSWEEILSYYSGTHTRREIKAYWKRCKELPAVTASSGKVEKLFKHRLEVGFGKVLNILEESYLTEAQLESILKLGSSQPDFRWWAGRAMLDFKSEEGQSLVLWPPWTALEAAVKVLVGIARRTMPDEELALIQLIVNYYPDGGSRVRSHRHRCRQVCLSLGAARTIEDGAAAWSSWSSGGASVDKNGKWHPPFGWASGSGPEPGCDWGDWSYRCGWRNPEWWGEDGPKIWYGPSKQLEEAGNSAEKLMDKENQEAQEYLAKVQGFQSGFEGPPEPPRPSQVVHGNGPVQLLLEPPSGTDMLEIAEHQGNFAKVSNEQLAADKILDVEKHL</sequence>
<evidence type="ECO:0000313" key="2">
    <source>
        <dbReference type="Proteomes" id="UP001642484"/>
    </source>
</evidence>
<dbReference type="Proteomes" id="UP001642484">
    <property type="component" value="Unassembled WGS sequence"/>
</dbReference>
<keyword evidence="2" id="KW-1185">Reference proteome</keyword>
<reference evidence="1 2" key="1">
    <citation type="submission" date="2024-02" db="EMBL/GenBank/DDBJ databases">
        <authorList>
            <person name="Chen Y."/>
            <person name="Shah S."/>
            <person name="Dougan E. K."/>
            <person name="Thang M."/>
            <person name="Chan C."/>
        </authorList>
    </citation>
    <scope>NUCLEOTIDE SEQUENCE [LARGE SCALE GENOMIC DNA]</scope>
</reference>
<gene>
    <name evidence="1" type="ORF">CCMP2556_LOCUS49509</name>
</gene>
<accession>A0ABP0S0H1</accession>